<proteinExistence type="predicted"/>
<keyword evidence="4 6" id="KW-0472">Membrane</keyword>
<feature type="transmembrane region" description="Helical" evidence="6">
    <location>
        <begin position="207"/>
        <end position="228"/>
    </location>
</feature>
<evidence type="ECO:0000256" key="2">
    <source>
        <dbReference type="ARBA" id="ARBA00022692"/>
    </source>
</evidence>
<dbReference type="SUPFAM" id="SSF103473">
    <property type="entry name" value="MFS general substrate transporter"/>
    <property type="match status" value="1"/>
</dbReference>
<evidence type="ECO:0000256" key="3">
    <source>
        <dbReference type="ARBA" id="ARBA00022989"/>
    </source>
</evidence>
<feature type="transmembrane region" description="Helical" evidence="6">
    <location>
        <begin position="107"/>
        <end position="127"/>
    </location>
</feature>
<dbReference type="AlphaFoldDB" id="A0A0U1M7S5"/>
<keyword evidence="8" id="KW-1185">Reference proteome</keyword>
<dbReference type="EMBL" id="CVMT01000009">
    <property type="protein sequence ID" value="CRG90976.1"/>
    <property type="molecule type" value="Genomic_DNA"/>
</dbReference>
<dbReference type="Pfam" id="PF07690">
    <property type="entry name" value="MFS_1"/>
    <property type="match status" value="1"/>
</dbReference>
<gene>
    <name evidence="7" type="ORF">PISL3812_08024</name>
</gene>
<evidence type="ECO:0000256" key="6">
    <source>
        <dbReference type="SAM" id="Phobius"/>
    </source>
</evidence>
<feature type="region of interest" description="Disordered" evidence="5">
    <location>
        <begin position="478"/>
        <end position="498"/>
    </location>
</feature>
<accession>A0A0U1M7S5</accession>
<feature type="transmembrane region" description="Helical" evidence="6">
    <location>
        <begin position="416"/>
        <end position="436"/>
    </location>
</feature>
<dbReference type="GO" id="GO:0022857">
    <property type="term" value="F:transmembrane transporter activity"/>
    <property type="evidence" value="ECO:0007669"/>
    <property type="project" value="InterPro"/>
</dbReference>
<dbReference type="GO" id="GO:0016020">
    <property type="term" value="C:membrane"/>
    <property type="evidence" value="ECO:0007669"/>
    <property type="project" value="UniProtKB-SubCell"/>
</dbReference>
<evidence type="ECO:0000313" key="7">
    <source>
        <dbReference type="EMBL" id="CRG90976.1"/>
    </source>
</evidence>
<dbReference type="PANTHER" id="PTHR23507">
    <property type="entry name" value="ZGC:174356"/>
    <property type="match status" value="1"/>
</dbReference>
<keyword evidence="2 6" id="KW-0812">Transmembrane</keyword>
<dbReference type="Gene3D" id="1.20.1250.20">
    <property type="entry name" value="MFS general substrate transporter like domains"/>
    <property type="match status" value="1"/>
</dbReference>
<evidence type="ECO:0008006" key="9">
    <source>
        <dbReference type="Google" id="ProtNLM"/>
    </source>
</evidence>
<dbReference type="Proteomes" id="UP000054383">
    <property type="component" value="Unassembled WGS sequence"/>
</dbReference>
<evidence type="ECO:0000256" key="4">
    <source>
        <dbReference type="ARBA" id="ARBA00023136"/>
    </source>
</evidence>
<sequence>MPSSTTIQADEHTRLLSNDDRIPSTTEAALANDKVRLRTQLVVILFVCVLYLNTYLCLAPEASIRENIICKAYYDGLDNDEVLITGHPKRDCTVDAVQRELSFLSQVYVTIAQLPGFLLAFPYGALADRIGRRKVLLCSVLGIILCDAFKLLVTWQPNIFPLRAIWLAPLFRLVGGGDAVAATVVLATLADVYTDQGRSVLMLKSSWIPVLLGFASFLVGASATLALLPETLARRPRSGHALDACTTPKTQSPLELRMLGDQVTVMLTVFRQSFVSVFAIKNVRLLLFGFFAATVGTVAAGFELQYVHKRFGWSYPYASSVLAIRPSITLILLLVIIPLLSKTIMGKSGLSSARTDLFLVRGSAALLAAGTLLLSVSEISSLAILSLIIFALGNSFATIGKSLLTTFGPPEMAGTLLSAMNVSASLGAVIAGPIIAVMFDWGLKQGGIWVGAPLFFVTLLYTLTLYSVCVMRLPEKWEDGDDDDEEQDQHGAQGVLGS</sequence>
<dbReference type="PANTHER" id="PTHR23507:SF1">
    <property type="entry name" value="FI18259P1-RELATED"/>
    <property type="match status" value="1"/>
</dbReference>
<dbReference type="OMA" id="WFTPLFQ"/>
<feature type="transmembrane region" description="Helical" evidence="6">
    <location>
        <begin position="283"/>
        <end position="302"/>
    </location>
</feature>
<feature type="transmembrane region" description="Helical" evidence="6">
    <location>
        <begin position="165"/>
        <end position="187"/>
    </location>
</feature>
<name>A0A0U1M7S5_TALIS</name>
<protein>
    <recommendedName>
        <fullName evidence="9">Major facilitator superfamily (MFS) profile domain-containing protein</fullName>
    </recommendedName>
</protein>
<evidence type="ECO:0000256" key="5">
    <source>
        <dbReference type="SAM" id="MobiDB-lite"/>
    </source>
</evidence>
<dbReference type="STRING" id="28573.A0A0U1M7S5"/>
<dbReference type="OrthoDB" id="194139at2759"/>
<dbReference type="InterPro" id="IPR036259">
    <property type="entry name" value="MFS_trans_sf"/>
</dbReference>
<evidence type="ECO:0000313" key="8">
    <source>
        <dbReference type="Proteomes" id="UP000054383"/>
    </source>
</evidence>
<dbReference type="InterPro" id="IPR011701">
    <property type="entry name" value="MFS"/>
</dbReference>
<feature type="compositionally biased region" description="Acidic residues" evidence="5">
    <location>
        <begin position="478"/>
        <end position="487"/>
    </location>
</feature>
<evidence type="ECO:0000256" key="1">
    <source>
        <dbReference type="ARBA" id="ARBA00004141"/>
    </source>
</evidence>
<feature type="transmembrane region" description="Helical" evidence="6">
    <location>
        <begin position="448"/>
        <end position="468"/>
    </location>
</feature>
<feature type="transmembrane region" description="Helical" evidence="6">
    <location>
        <begin position="358"/>
        <end position="376"/>
    </location>
</feature>
<reference evidence="7 8" key="1">
    <citation type="submission" date="2015-04" db="EMBL/GenBank/DDBJ databases">
        <authorList>
            <person name="Syromyatnikov M.Y."/>
            <person name="Popov V.N."/>
        </authorList>
    </citation>
    <scope>NUCLEOTIDE SEQUENCE [LARGE SCALE GENOMIC DNA]</scope>
    <source>
        <strain evidence="7">WF-38-12</strain>
    </source>
</reference>
<dbReference type="CDD" id="cd06174">
    <property type="entry name" value="MFS"/>
    <property type="match status" value="1"/>
</dbReference>
<comment type="subcellular location">
    <subcellularLocation>
        <location evidence="1">Membrane</location>
        <topology evidence="1">Multi-pass membrane protein</topology>
    </subcellularLocation>
</comment>
<feature type="transmembrane region" description="Helical" evidence="6">
    <location>
        <begin position="382"/>
        <end position="404"/>
    </location>
</feature>
<feature type="transmembrane region" description="Helical" evidence="6">
    <location>
        <begin position="40"/>
        <end position="58"/>
    </location>
</feature>
<organism evidence="7 8">
    <name type="scientific">Talaromyces islandicus</name>
    <name type="common">Penicillium islandicum</name>
    <dbReference type="NCBI Taxonomy" id="28573"/>
    <lineage>
        <taxon>Eukaryota</taxon>
        <taxon>Fungi</taxon>
        <taxon>Dikarya</taxon>
        <taxon>Ascomycota</taxon>
        <taxon>Pezizomycotina</taxon>
        <taxon>Eurotiomycetes</taxon>
        <taxon>Eurotiomycetidae</taxon>
        <taxon>Eurotiales</taxon>
        <taxon>Trichocomaceae</taxon>
        <taxon>Talaromyces</taxon>
        <taxon>Talaromyces sect. Islandici</taxon>
    </lineage>
</organism>
<keyword evidence="3 6" id="KW-1133">Transmembrane helix</keyword>
<feature type="transmembrane region" description="Helical" evidence="6">
    <location>
        <begin position="314"/>
        <end position="337"/>
    </location>
</feature>